<protein>
    <submittedName>
        <fullName evidence="3 4">Uncharacterized protein</fullName>
    </submittedName>
</protein>
<feature type="compositionally biased region" description="Basic and acidic residues" evidence="1">
    <location>
        <begin position="192"/>
        <end position="203"/>
    </location>
</feature>
<dbReference type="OrthoDB" id="3255642at2759"/>
<dbReference type="EMBL" id="ADAS02000100">
    <property type="protein sequence ID" value="OAV90469.1"/>
    <property type="molecule type" value="Genomic_DNA"/>
</dbReference>
<reference evidence="4" key="4">
    <citation type="submission" date="2025-05" db="UniProtKB">
        <authorList>
            <consortium name="EnsemblFungi"/>
        </authorList>
    </citation>
    <scope>IDENTIFICATION</scope>
    <source>
        <strain evidence="4">isolate 1-1 / race 1 (BBBD)</strain>
    </source>
</reference>
<dbReference type="EnsemblFungi" id="PTTG_12638-t43_1">
    <property type="protein sequence ID" value="PTTG_12638-t43_1-p1"/>
    <property type="gene ID" value="PTTG_12638"/>
</dbReference>
<feature type="signal peptide" evidence="2">
    <location>
        <begin position="1"/>
        <end position="20"/>
    </location>
</feature>
<evidence type="ECO:0000313" key="4">
    <source>
        <dbReference type="EnsemblFungi" id="PTTG_12638-t43_1-p1"/>
    </source>
</evidence>
<organism evidence="3">
    <name type="scientific">Puccinia triticina (isolate 1-1 / race 1 (BBBD))</name>
    <name type="common">Brown leaf rust fungus</name>
    <dbReference type="NCBI Taxonomy" id="630390"/>
    <lineage>
        <taxon>Eukaryota</taxon>
        <taxon>Fungi</taxon>
        <taxon>Dikarya</taxon>
        <taxon>Basidiomycota</taxon>
        <taxon>Pucciniomycotina</taxon>
        <taxon>Pucciniomycetes</taxon>
        <taxon>Pucciniales</taxon>
        <taxon>Pucciniaceae</taxon>
        <taxon>Puccinia</taxon>
    </lineage>
</organism>
<reference evidence="3" key="2">
    <citation type="submission" date="2016-05" db="EMBL/GenBank/DDBJ databases">
        <title>Comparative analysis highlights variable genome content of wheat rusts and divergence of the mating loci.</title>
        <authorList>
            <person name="Cuomo C.A."/>
            <person name="Bakkeren G."/>
            <person name="Szabo L."/>
            <person name="Khalil H."/>
            <person name="Joly D."/>
            <person name="Goldberg J."/>
            <person name="Young S."/>
            <person name="Zeng Q."/>
            <person name="Fellers J."/>
        </authorList>
    </citation>
    <scope>NUCLEOTIDE SEQUENCE [LARGE SCALE GENOMIC DNA]</scope>
    <source>
        <strain evidence="3">1-1 BBBD Race 1</strain>
    </source>
</reference>
<evidence type="ECO:0000256" key="1">
    <source>
        <dbReference type="SAM" id="MobiDB-lite"/>
    </source>
</evidence>
<evidence type="ECO:0000313" key="5">
    <source>
        <dbReference type="Proteomes" id="UP000005240"/>
    </source>
</evidence>
<proteinExistence type="predicted"/>
<evidence type="ECO:0000256" key="2">
    <source>
        <dbReference type="SAM" id="SignalP"/>
    </source>
</evidence>
<reference evidence="3" key="1">
    <citation type="submission" date="2009-11" db="EMBL/GenBank/DDBJ databases">
        <authorList>
            <consortium name="The Broad Institute Genome Sequencing Platform"/>
            <person name="Ward D."/>
            <person name="Feldgarden M."/>
            <person name="Earl A."/>
            <person name="Young S.K."/>
            <person name="Zeng Q."/>
            <person name="Koehrsen M."/>
            <person name="Alvarado L."/>
            <person name="Berlin A."/>
            <person name="Bochicchio J."/>
            <person name="Borenstein D."/>
            <person name="Chapman S.B."/>
            <person name="Chen Z."/>
            <person name="Engels R."/>
            <person name="Freedman E."/>
            <person name="Gellesch M."/>
            <person name="Goldberg J."/>
            <person name="Griggs A."/>
            <person name="Gujja S."/>
            <person name="Heilman E."/>
            <person name="Heiman D."/>
            <person name="Hepburn T."/>
            <person name="Howarth C."/>
            <person name="Jen D."/>
            <person name="Larson L."/>
            <person name="Lewis B."/>
            <person name="Mehta T."/>
            <person name="Park D."/>
            <person name="Pearson M."/>
            <person name="Roberts A."/>
            <person name="Saif S."/>
            <person name="Shea T."/>
            <person name="Shenoy N."/>
            <person name="Sisk P."/>
            <person name="Stolte C."/>
            <person name="Sykes S."/>
            <person name="Thomson T."/>
            <person name="Walk T."/>
            <person name="White J."/>
            <person name="Yandava C."/>
            <person name="Izard J."/>
            <person name="Baranova O.V."/>
            <person name="Blanton J.M."/>
            <person name="Tanner A.C."/>
            <person name="Dewhirst F.E."/>
            <person name="Haas B."/>
            <person name="Nusbaum C."/>
            <person name="Birren B."/>
        </authorList>
    </citation>
    <scope>NUCLEOTIDE SEQUENCE [LARGE SCALE GENOMIC DNA]</scope>
    <source>
        <strain evidence="3">1-1 BBBD Race 1</strain>
    </source>
</reference>
<sequence>MYYFHFSFWLLQLNWHLAVACEGDCAANLTKAYAEGYVRLANPVFAGLTRTIQTSLPNVTAGQVNAFIEPIRQKTYNAVHEEVKKGLQLISAQNANKSGTMNLTSDKLALSVLQVVNLVLNETLSAVSQTIATLGALDKKQPGVASSAPPVKVPQAEVPPSPIKPMETPGRPFAVSTIPINAPGAPKLPKRQAHENTESREFSRSANSRENGKPQALSAHPASADFHPVPDAPVQDPCAIRLIENIICLRNLPIVSGILKRRSFASSKSPMPALLSSQHGQTFSSISKRSLGDEATLRGVPRIYILTDIQADELTSQGSPENLPDLSDEIEPKNVQSFHNPIQIPFHELDPGQEDREGRRRVESILQDAWRVFEARFKINQELLWETFRKEHLAPLN</sequence>
<feature type="region of interest" description="Disordered" evidence="1">
    <location>
        <begin position="140"/>
        <end position="230"/>
    </location>
</feature>
<keyword evidence="2" id="KW-0732">Signal</keyword>
<name>A0A180GD60_PUCT1</name>
<evidence type="ECO:0000313" key="3">
    <source>
        <dbReference type="EMBL" id="OAV90469.1"/>
    </source>
</evidence>
<feature type="chain" id="PRO_5008109793" evidence="2">
    <location>
        <begin position="21"/>
        <end position="397"/>
    </location>
</feature>
<dbReference type="Proteomes" id="UP000005240">
    <property type="component" value="Unassembled WGS sequence"/>
</dbReference>
<dbReference type="AlphaFoldDB" id="A0A180GD60"/>
<gene>
    <name evidence="3" type="ORF">PTTG_12638</name>
</gene>
<dbReference type="VEuPathDB" id="FungiDB:PTTG_12638"/>
<keyword evidence="5" id="KW-1185">Reference proteome</keyword>
<reference evidence="4 5" key="3">
    <citation type="journal article" date="2017" name="G3 (Bethesda)">
        <title>Comparative analysis highlights variable genome content of wheat rusts and divergence of the mating loci.</title>
        <authorList>
            <person name="Cuomo C.A."/>
            <person name="Bakkeren G."/>
            <person name="Khalil H.B."/>
            <person name="Panwar V."/>
            <person name="Joly D."/>
            <person name="Linning R."/>
            <person name="Sakthikumar S."/>
            <person name="Song X."/>
            <person name="Adiconis X."/>
            <person name="Fan L."/>
            <person name="Goldberg J.M."/>
            <person name="Levin J.Z."/>
            <person name="Young S."/>
            <person name="Zeng Q."/>
            <person name="Anikster Y."/>
            <person name="Bruce M."/>
            <person name="Wang M."/>
            <person name="Yin C."/>
            <person name="McCallum B."/>
            <person name="Szabo L.J."/>
            <person name="Hulbert S."/>
            <person name="Chen X."/>
            <person name="Fellers J.P."/>
        </authorList>
    </citation>
    <scope>NUCLEOTIDE SEQUENCE</scope>
    <source>
        <strain evidence="4">isolate 1-1 / race 1 (BBBD)</strain>
        <strain evidence="5">Isolate 1-1 / race 1 (BBBD)</strain>
    </source>
</reference>
<accession>A0A180GD60</accession>